<evidence type="ECO:0000313" key="1">
    <source>
        <dbReference type="EMBL" id="WHP06083.1"/>
    </source>
</evidence>
<protein>
    <submittedName>
        <fullName evidence="1">Uncharacterized protein</fullName>
    </submittedName>
</protein>
<reference evidence="1 2" key="1">
    <citation type="submission" date="2023-05" db="EMBL/GenBank/DDBJ databases">
        <title>The complete genome of Acinetobacter sp. nov KCTC 92772.</title>
        <authorList>
            <person name="Zhou G."/>
        </authorList>
    </citation>
    <scope>NUCLEOTIDE SEQUENCE [LARGE SCALE GENOMIC DNA]</scope>
    <source>
        <strain evidence="1 2">KCTC 92772</strain>
    </source>
</reference>
<dbReference type="Proteomes" id="UP001229836">
    <property type="component" value="Chromosome"/>
</dbReference>
<organism evidence="1 2">
    <name type="scientific">Acinetobacter corruptisaponis</name>
    <dbReference type="NCBI Taxonomy" id="3045147"/>
    <lineage>
        <taxon>Bacteria</taxon>
        <taxon>Pseudomonadati</taxon>
        <taxon>Pseudomonadota</taxon>
        <taxon>Gammaproteobacteria</taxon>
        <taxon>Moraxellales</taxon>
        <taxon>Moraxellaceae</taxon>
        <taxon>Acinetobacter</taxon>
    </lineage>
</organism>
<keyword evidence="2" id="KW-1185">Reference proteome</keyword>
<proteinExistence type="predicted"/>
<evidence type="ECO:0000313" key="2">
    <source>
        <dbReference type="Proteomes" id="UP001229836"/>
    </source>
</evidence>
<gene>
    <name evidence="1" type="ORF">QLH32_00975</name>
</gene>
<sequence length="79" mass="9145">MYAVRQTYEHAQESIPVPKSMRHQRIEVIFMVLDEVEILDENQKVVVKRSPPKHLIGLGETMGDLTQPLVDEQAWTCLK</sequence>
<name>A0ABY8S5M9_9GAMM</name>
<dbReference type="RefSeq" id="WP_283267636.1">
    <property type="nucleotide sequence ID" value="NZ_CP125669.1"/>
</dbReference>
<accession>A0ABY8S5M9</accession>
<dbReference type="EMBL" id="CP125669">
    <property type="protein sequence ID" value="WHP06083.1"/>
    <property type="molecule type" value="Genomic_DNA"/>
</dbReference>